<feature type="region of interest" description="Disordered" evidence="2">
    <location>
        <begin position="115"/>
        <end position="143"/>
    </location>
</feature>
<comment type="similarity">
    <text evidence="1">Belongs to the asaB hydroxylase/desaturase family.</text>
</comment>
<proteinExistence type="inferred from homology"/>
<protein>
    <submittedName>
        <fullName evidence="3">Uncharacterized protein</fullName>
    </submittedName>
</protein>
<evidence type="ECO:0000256" key="2">
    <source>
        <dbReference type="SAM" id="MobiDB-lite"/>
    </source>
</evidence>
<evidence type="ECO:0000313" key="4">
    <source>
        <dbReference type="Proteomes" id="UP000663297"/>
    </source>
</evidence>
<reference evidence="3" key="1">
    <citation type="submission" date="2020-11" db="EMBL/GenBank/DDBJ databases">
        <title>The chromosome-scale genome resource for two endophytic Fusarium species: F. culmorum and F. pseudograminearum.</title>
        <authorList>
            <person name="Yuan Z."/>
        </authorList>
    </citation>
    <scope>NUCLEOTIDE SEQUENCE</scope>
    <source>
        <strain evidence="3">Class2-1B</strain>
    </source>
</reference>
<accession>A0A7S8D0Z0</accession>
<dbReference type="NCBIfam" id="NF041278">
    <property type="entry name" value="CmcJ_NvfI_EfuI"/>
    <property type="match status" value="1"/>
</dbReference>
<gene>
    <name evidence="3" type="ORF">HYE67_002069</name>
</gene>
<dbReference type="AlphaFoldDB" id="A0A7S8D0Z0"/>
<dbReference type="Proteomes" id="UP000663297">
    <property type="component" value="Chromosome 1"/>
</dbReference>
<dbReference type="EMBL" id="CP064747">
    <property type="protein sequence ID" value="QPC59838.1"/>
    <property type="molecule type" value="Genomic_DNA"/>
</dbReference>
<dbReference type="PANTHER" id="PTHR34598">
    <property type="entry name" value="BLL6449 PROTEIN"/>
    <property type="match status" value="1"/>
</dbReference>
<name>A0A7S8D0Z0_FUSCU</name>
<evidence type="ECO:0000313" key="3">
    <source>
        <dbReference type="EMBL" id="QPC59838.1"/>
    </source>
</evidence>
<organism evidence="3 4">
    <name type="scientific">Fusarium culmorum</name>
    <dbReference type="NCBI Taxonomy" id="5516"/>
    <lineage>
        <taxon>Eukaryota</taxon>
        <taxon>Fungi</taxon>
        <taxon>Dikarya</taxon>
        <taxon>Ascomycota</taxon>
        <taxon>Pezizomycotina</taxon>
        <taxon>Sordariomycetes</taxon>
        <taxon>Hypocreomycetidae</taxon>
        <taxon>Hypocreales</taxon>
        <taxon>Nectriaceae</taxon>
        <taxon>Fusarium</taxon>
    </lineage>
</organism>
<dbReference type="InterPro" id="IPR044053">
    <property type="entry name" value="AsaB-like"/>
</dbReference>
<evidence type="ECO:0000256" key="1">
    <source>
        <dbReference type="ARBA" id="ARBA00023604"/>
    </source>
</evidence>
<sequence>MTTGVFHYIDPASSTDATGNLVKPWAKVDVDVSSFQRKLVKREVVDIRSAASLKAFDVDLSGFDVFKSPAKETEFTDESAVRNGYYAEVDALLKERIPAIKKIVIFDHTIRRREKTSPRQPVQQVHVDQTPGAAEARVRRHTDPSEAEELLKGRYQIINVWRPIGHPATDFPLAVIDYRSTKPEDMIKVDLLYPNRDDNDDDDRGKEVLPDEATLKSTEGYTVKGETYSVAANPEHRLYYAKDMTPDEVMLIKCFDSKSEVHEGGKHGIAGYTPHTAFVDPDTPEDAPGRQSIEELDYGISSPDYPSRPASLVNMPPTEPEVVAFIMSSKSNCIKLLDGFVKLVFEPRHAMVPLENRDSNDRQSAFVKFLEAIYEGNTLIRSRTRIVAIFKWFIECQDSVHSLSASDIDPDKTSHWTAPGRPRAPMDHLTEMLKWQTSGSRVNKNGVRMKCEMIEMLCAKGAVIDLYQDRFRSGQPSSGLTPNNAVGIAMTPQCPASFLRVFLSNRTQEDQEFVAVGKVWKSSGADLPRGMHYAMTYMEYIVTHIYRDIFGAIQHVGGRLRIDQEYRAKLALLNQPQWTDNSESQALRNLIQVVDDIVHEMELQTVFSQAEEGGGFKMYSWFRLCRAVSGLANDSYRAEAEEYSKYHGDRRHRFVIDPLWDPRLQWMESELDQRVLDSILLIARLPRVEVANLWREMILERGNGRQWWEVEEAYNFHVDAWDVEKALEEGALDRFADLSL</sequence>
<feature type="compositionally biased region" description="Polar residues" evidence="2">
    <location>
        <begin position="118"/>
        <end position="127"/>
    </location>
</feature>
<dbReference type="GO" id="GO:0016491">
    <property type="term" value="F:oxidoreductase activity"/>
    <property type="evidence" value="ECO:0007669"/>
    <property type="project" value="InterPro"/>
</dbReference>
<dbReference type="PANTHER" id="PTHR34598:SF4">
    <property type="entry name" value="7ALPHA-CEPHEM-METHOXYLASE P8 CHAIN RELATED PROTEIN"/>
    <property type="match status" value="1"/>
</dbReference>